<feature type="transmembrane region" description="Helical" evidence="1">
    <location>
        <begin position="7"/>
        <end position="24"/>
    </location>
</feature>
<sequence length="434" mass="51097">MRHSTVELGIVYLHIFIALFYLPLRLIFDSFLWLLLPAFIFTFYFLFFPFRLRRFKLVPIDYWFILMFLYGVVSSVIGIFARSTTPMVQYFIHNFLPLSTYFAARFYTRDSIEKNYRLLQCFYITAWFFVAYIIAEYVWIFVLDIPHTSIPWMKPHLVLNYDVKLVRSILLYRHPAGLTLNLIFAVLFPLLLFRYKFKSDAIKIRPVKGYLLLVLTFISLIFLFIKTSLISILLLIVLTSGLSKSYIHRFITSAIIGIIFILATTIFWDLIRLVYEDYVIRVNNNTGRSDLAEMAHSFLRVAEYYQFDDPSIILGSQVIPFDDTTLFRSTSYTEARILGYPIAFGMGWFLMIIFIGIHFIKYISFFLKFEYFRPIGICLALTLASVLIDFHYGTFIYRGPQELLLLSLAFFIGYYDSCKSTLKRSLGEHTLIRN</sequence>
<feature type="transmembrane region" description="Helical" evidence="1">
    <location>
        <begin position="337"/>
        <end position="359"/>
    </location>
</feature>
<name>A0A2A4T772_9DELT</name>
<feature type="transmembrane region" description="Helical" evidence="1">
    <location>
        <begin position="250"/>
        <end position="271"/>
    </location>
</feature>
<feature type="transmembrane region" description="Helical" evidence="1">
    <location>
        <begin position="30"/>
        <end position="50"/>
    </location>
</feature>
<feature type="transmembrane region" description="Helical" evidence="1">
    <location>
        <begin position="371"/>
        <end position="388"/>
    </location>
</feature>
<evidence type="ECO:0000313" key="3">
    <source>
        <dbReference type="Proteomes" id="UP000218113"/>
    </source>
</evidence>
<feature type="transmembrane region" description="Helical" evidence="1">
    <location>
        <begin position="119"/>
        <end position="142"/>
    </location>
</feature>
<protein>
    <submittedName>
        <fullName evidence="2">Uncharacterized protein</fullName>
    </submittedName>
</protein>
<keyword evidence="1" id="KW-0812">Transmembrane</keyword>
<feature type="transmembrane region" description="Helical" evidence="1">
    <location>
        <begin position="62"/>
        <end position="81"/>
    </location>
</feature>
<keyword evidence="1" id="KW-0472">Membrane</keyword>
<dbReference type="Proteomes" id="UP000218113">
    <property type="component" value="Unassembled WGS sequence"/>
</dbReference>
<keyword evidence="1" id="KW-1133">Transmembrane helix</keyword>
<feature type="transmembrane region" description="Helical" evidence="1">
    <location>
        <begin position="178"/>
        <end position="197"/>
    </location>
</feature>
<reference evidence="3" key="1">
    <citation type="submission" date="2017-08" db="EMBL/GenBank/DDBJ databases">
        <title>A dynamic microbial community with high functional redundancy inhabits the cold, oxic subseafloor aquifer.</title>
        <authorList>
            <person name="Tully B.J."/>
            <person name="Wheat C.G."/>
            <person name="Glazer B.T."/>
            <person name="Huber J.A."/>
        </authorList>
    </citation>
    <scope>NUCLEOTIDE SEQUENCE [LARGE SCALE GENOMIC DNA]</scope>
</reference>
<accession>A0A2A4T772</accession>
<dbReference type="AlphaFoldDB" id="A0A2A4T772"/>
<organism evidence="2 3">
    <name type="scientific">SAR324 cluster bacterium</name>
    <dbReference type="NCBI Taxonomy" id="2024889"/>
    <lineage>
        <taxon>Bacteria</taxon>
        <taxon>Deltaproteobacteria</taxon>
        <taxon>SAR324 cluster</taxon>
    </lineage>
</organism>
<evidence type="ECO:0000313" key="2">
    <source>
        <dbReference type="EMBL" id="PCI29372.1"/>
    </source>
</evidence>
<proteinExistence type="predicted"/>
<feature type="transmembrane region" description="Helical" evidence="1">
    <location>
        <begin position="87"/>
        <end position="107"/>
    </location>
</feature>
<gene>
    <name evidence="2" type="ORF">COB67_04255</name>
</gene>
<dbReference type="EMBL" id="NVSR01000015">
    <property type="protein sequence ID" value="PCI29372.1"/>
    <property type="molecule type" value="Genomic_DNA"/>
</dbReference>
<comment type="caution">
    <text evidence="2">The sequence shown here is derived from an EMBL/GenBank/DDBJ whole genome shotgun (WGS) entry which is preliminary data.</text>
</comment>
<evidence type="ECO:0000256" key="1">
    <source>
        <dbReference type="SAM" id="Phobius"/>
    </source>
</evidence>
<feature type="transmembrane region" description="Helical" evidence="1">
    <location>
        <begin position="209"/>
        <end position="238"/>
    </location>
</feature>